<evidence type="ECO:0000313" key="2">
    <source>
        <dbReference type="Proteomes" id="UP000652761"/>
    </source>
</evidence>
<dbReference type="AlphaFoldDB" id="A0A843ULU1"/>
<keyword evidence="2" id="KW-1185">Reference proteome</keyword>
<comment type="caution">
    <text evidence="1">The sequence shown here is derived from an EMBL/GenBank/DDBJ whole genome shotgun (WGS) entry which is preliminary data.</text>
</comment>
<dbReference type="Proteomes" id="UP000652761">
    <property type="component" value="Unassembled WGS sequence"/>
</dbReference>
<proteinExistence type="predicted"/>
<name>A0A843ULU1_COLES</name>
<accession>A0A843ULU1</accession>
<organism evidence="1 2">
    <name type="scientific">Colocasia esculenta</name>
    <name type="common">Wild taro</name>
    <name type="synonym">Arum esculentum</name>
    <dbReference type="NCBI Taxonomy" id="4460"/>
    <lineage>
        <taxon>Eukaryota</taxon>
        <taxon>Viridiplantae</taxon>
        <taxon>Streptophyta</taxon>
        <taxon>Embryophyta</taxon>
        <taxon>Tracheophyta</taxon>
        <taxon>Spermatophyta</taxon>
        <taxon>Magnoliopsida</taxon>
        <taxon>Liliopsida</taxon>
        <taxon>Araceae</taxon>
        <taxon>Aroideae</taxon>
        <taxon>Colocasieae</taxon>
        <taxon>Colocasia</taxon>
    </lineage>
</organism>
<evidence type="ECO:0000313" key="1">
    <source>
        <dbReference type="EMBL" id="MQL83176.1"/>
    </source>
</evidence>
<protein>
    <submittedName>
        <fullName evidence="1">Uncharacterized protein</fullName>
    </submittedName>
</protein>
<gene>
    <name evidence="1" type="ORF">Taro_015661</name>
</gene>
<sequence length="138" mass="15501">MQYVYGSVDTRDSFQKTFWPIWDSVSTLAQVVSTLDQLPKTFWVKLGQCVDTSSSSVGSRELPRTPSGLFWDRVSTQPQVVSTLVAFPEQNTWLGCYRDSLGSNAHCSRTLNTSPLASSTRYLHVSFHSEDTPSCRWA</sequence>
<reference evidence="1" key="1">
    <citation type="submission" date="2017-07" db="EMBL/GenBank/DDBJ databases">
        <title>Taro Niue Genome Assembly and Annotation.</title>
        <authorList>
            <person name="Atibalentja N."/>
            <person name="Keating K."/>
            <person name="Fields C.J."/>
        </authorList>
    </citation>
    <scope>NUCLEOTIDE SEQUENCE</scope>
    <source>
        <strain evidence="1">Niue_2</strain>
        <tissue evidence="1">Leaf</tissue>
    </source>
</reference>
<dbReference type="EMBL" id="NMUH01000679">
    <property type="protein sequence ID" value="MQL83176.1"/>
    <property type="molecule type" value="Genomic_DNA"/>
</dbReference>